<dbReference type="EMBL" id="JAWDID010000054">
    <property type="protein sequence ID" value="MDU0342989.1"/>
    <property type="molecule type" value="Genomic_DNA"/>
</dbReference>
<evidence type="ECO:0000313" key="2">
    <source>
        <dbReference type="Proteomes" id="UP001254257"/>
    </source>
</evidence>
<dbReference type="RefSeq" id="WP_316020737.1">
    <property type="nucleotide sequence ID" value="NZ_JAWDID010000054.1"/>
</dbReference>
<dbReference type="Proteomes" id="UP001254257">
    <property type="component" value="Unassembled WGS sequence"/>
</dbReference>
<gene>
    <name evidence="1" type="ORF">RKE40_24090</name>
</gene>
<protein>
    <recommendedName>
        <fullName evidence="3">ATP-binding protein</fullName>
    </recommendedName>
</protein>
<dbReference type="Pfam" id="PF24389">
    <property type="entry name" value="ORC-CDC6-like"/>
    <property type="match status" value="1"/>
</dbReference>
<reference evidence="1 2" key="1">
    <citation type="submission" date="2023-09" db="EMBL/GenBank/DDBJ databases">
        <title>Whole genome shotgun sequencing (WGS) of Bosea sp. ZW T0_25, isolated from stored onions (Allium cepa).</title>
        <authorList>
            <person name="Stoll D.A."/>
            <person name="Huch M."/>
        </authorList>
    </citation>
    <scope>NUCLEOTIDE SEQUENCE [LARGE SCALE GENOMIC DNA]</scope>
    <source>
        <strain evidence="1 2">ZW T0_25</strain>
    </source>
</reference>
<keyword evidence="2" id="KW-1185">Reference proteome</keyword>
<evidence type="ECO:0008006" key="3">
    <source>
        <dbReference type="Google" id="ProtNLM"/>
    </source>
</evidence>
<name>A0ABU3SDY3_9HYPH</name>
<accession>A0ABU3SDY3</accession>
<comment type="caution">
    <text evidence="1">The sequence shown here is derived from an EMBL/GenBank/DDBJ whole genome shotgun (WGS) entry which is preliminary data.</text>
</comment>
<evidence type="ECO:0000313" key="1">
    <source>
        <dbReference type="EMBL" id="MDU0342989.1"/>
    </source>
</evidence>
<organism evidence="1 2">
    <name type="scientific">Bosea rubneri</name>
    <dbReference type="NCBI Taxonomy" id="3075434"/>
    <lineage>
        <taxon>Bacteria</taxon>
        <taxon>Pseudomonadati</taxon>
        <taxon>Pseudomonadota</taxon>
        <taxon>Alphaproteobacteria</taxon>
        <taxon>Hyphomicrobiales</taxon>
        <taxon>Boseaceae</taxon>
        <taxon>Bosea</taxon>
    </lineage>
</organism>
<proteinExistence type="predicted"/>
<dbReference type="InterPro" id="IPR027417">
    <property type="entry name" value="P-loop_NTPase"/>
</dbReference>
<sequence length="658" mass="74726">MNPFHELYVGERISSSEFVSIFSTVLIDQAAPLFQPGNVVLAGVQGSGKSMLFKLLLPEIRQEYAKAGAAFPVPAKMRRFIGAGINLNQSQATQFGLRKDPRDPNLRALLFGDFLNYYVASDLLKSISTIANGEASVADELNVHFDRDRQNALVEFLREDACWNGWLDGLESIELVRKRLADRLVHYRQFMHYNREKLGDDVLSTTTAVGEPIAAVVRALRSADVMPPDVNVYVHVDQYEEIGTISSDVESPDYRSVVNRALNLRDPTVSYRIGTRAYAWHARANIFGTTAKLEQQRDYKFVDLDEKLRRHENATGIFPVFAKDVFARRMRQNGIAELDCPPEDMLGRVLGASLDPTDKAKIYGGKRPERALKLPDDWPDAVKRRLRKITSDDPLSGRLGEAWGRQKGVDQLADLESPWAVRDQQWWRKERVELALAQIASTTQSKPIWSGETEVLELSGGNILVFLSICQIIWDMAVQSNNLSDDTPAFPIDRRWQTVAIHKASEYWVGKILQEFGNSGDRHKLIRYFGQMFSRSLLDDRRMSNPGHNGFSTKDSDLEKFSKVKCILDEAGEFGNLLRDFHTTKERDRAARTKWYLSPIYCPSLRLPHVRTKEPQYVRAVDVESWMIQADILPSDGPQKLQRRAKRAPLLDLMDDNG</sequence>
<dbReference type="SUPFAM" id="SSF52540">
    <property type="entry name" value="P-loop containing nucleoside triphosphate hydrolases"/>
    <property type="match status" value="1"/>
</dbReference>
<dbReference type="InterPro" id="IPR056955">
    <property type="entry name" value="ORC-CDC6-like"/>
</dbReference>